<dbReference type="Proteomes" id="UP000655044">
    <property type="component" value="Unassembled WGS sequence"/>
</dbReference>
<dbReference type="InterPro" id="IPR030985">
    <property type="entry name" value="PpiC-rel_mature"/>
</dbReference>
<dbReference type="AlphaFoldDB" id="A0A8J3RZP9"/>
<proteinExistence type="predicted"/>
<protein>
    <submittedName>
        <fullName evidence="2">Uncharacterized protein</fullName>
    </submittedName>
</protein>
<dbReference type="InterPro" id="IPR027304">
    <property type="entry name" value="Trigger_fact/SurA_dom_sf"/>
</dbReference>
<dbReference type="RefSeq" id="WP_189242813.1">
    <property type="nucleotide sequence ID" value="NZ_BMQP01000022.1"/>
</dbReference>
<feature type="region of interest" description="Disordered" evidence="1">
    <location>
        <begin position="1"/>
        <end position="56"/>
    </location>
</feature>
<comment type="caution">
    <text evidence="2">The sequence shown here is derived from an EMBL/GenBank/DDBJ whole genome shotgun (WGS) entry which is preliminary data.</text>
</comment>
<evidence type="ECO:0000256" key="1">
    <source>
        <dbReference type="SAM" id="MobiDB-lite"/>
    </source>
</evidence>
<feature type="compositionally biased region" description="Low complexity" evidence="1">
    <location>
        <begin position="28"/>
        <end position="56"/>
    </location>
</feature>
<feature type="compositionally biased region" description="Low complexity" evidence="1">
    <location>
        <begin position="1"/>
        <end position="17"/>
    </location>
</feature>
<reference evidence="2" key="1">
    <citation type="submission" date="2021-01" db="EMBL/GenBank/DDBJ databases">
        <title>Whole genome shotgun sequence of Planobispora rosea NBRC 15558.</title>
        <authorList>
            <person name="Komaki H."/>
            <person name="Tamura T."/>
        </authorList>
    </citation>
    <scope>NUCLEOTIDE SEQUENCE</scope>
    <source>
        <strain evidence="2">NBRC 15558</strain>
    </source>
</reference>
<evidence type="ECO:0000313" key="2">
    <source>
        <dbReference type="EMBL" id="GIH85916.1"/>
    </source>
</evidence>
<sequence>MTPETATPLETATSPDTTPRPDAPAPVPAGTVAPPETVTPPGAGAPGASGASGASEAVTSGLLGDALRWLRGLDGLGPEEARGRLGRLRTRHPGADMRLVWQREAATGDYHYDLLLPSTGGTVSLAFAPDRAIPWPLRGSQRSGEQVVLRVNGVDVQIEQVVSLLDVLWEDAGLAVRLVNGCLVEQEVAASSADLADEELQAAMDAFRRARGLLTARATEEWMAERGLGQARLEEIVTVEAKVARLRRRVTGGRVEDFFAEHGAGLDVLRVVRLRYGARADADVAAARLRERSGGATAEELGALATALATEAALAGLGTCRIEGNPREDLAALHGADADGARAGAVLGPHPTGDGGFGVTVVLAVEPAALNPPTRKIIERRIFDDWLREQRRHAHVQWFWGSTARTDALDAALKA</sequence>
<keyword evidence="3" id="KW-1185">Reference proteome</keyword>
<evidence type="ECO:0000313" key="3">
    <source>
        <dbReference type="Proteomes" id="UP000655044"/>
    </source>
</evidence>
<dbReference type="SUPFAM" id="SSF109998">
    <property type="entry name" value="Triger factor/SurA peptide-binding domain-like"/>
    <property type="match status" value="1"/>
</dbReference>
<organism evidence="2 3">
    <name type="scientific">Planobispora rosea</name>
    <dbReference type="NCBI Taxonomy" id="35762"/>
    <lineage>
        <taxon>Bacteria</taxon>
        <taxon>Bacillati</taxon>
        <taxon>Actinomycetota</taxon>
        <taxon>Actinomycetes</taxon>
        <taxon>Streptosporangiales</taxon>
        <taxon>Streptosporangiaceae</taxon>
        <taxon>Planobispora</taxon>
    </lineage>
</organism>
<dbReference type="NCBIfam" id="TIGR04500">
    <property type="entry name" value="PpiC_rel_mature"/>
    <property type="match status" value="1"/>
</dbReference>
<accession>A0A8J3RZP9</accession>
<gene>
    <name evidence="2" type="ORF">Pro02_43240</name>
</gene>
<dbReference type="EMBL" id="BOOI01000040">
    <property type="protein sequence ID" value="GIH85916.1"/>
    <property type="molecule type" value="Genomic_DNA"/>
</dbReference>
<name>A0A8J3RZP9_PLARO</name>